<protein>
    <submittedName>
        <fullName evidence="2">Uncharacterized protein</fullName>
    </submittedName>
</protein>
<dbReference type="EMBL" id="JBBKAM010000002">
    <property type="protein sequence ID" value="MEJ8640840.1"/>
    <property type="molecule type" value="Genomic_DNA"/>
</dbReference>
<feature type="region of interest" description="Disordered" evidence="1">
    <location>
        <begin position="88"/>
        <end position="117"/>
    </location>
</feature>
<feature type="compositionally biased region" description="Low complexity" evidence="1">
    <location>
        <begin position="103"/>
        <end position="117"/>
    </location>
</feature>
<organism evidence="2 3">
    <name type="scientific">Streptomyces caledonius</name>
    <dbReference type="NCBI Taxonomy" id="3134107"/>
    <lineage>
        <taxon>Bacteria</taxon>
        <taxon>Bacillati</taxon>
        <taxon>Actinomycetota</taxon>
        <taxon>Actinomycetes</taxon>
        <taxon>Kitasatosporales</taxon>
        <taxon>Streptomycetaceae</taxon>
        <taxon>Streptomyces</taxon>
    </lineage>
</organism>
<accession>A0ABU8TZ18</accession>
<gene>
    <name evidence="2" type="ORF">WKI68_03950</name>
</gene>
<keyword evidence="3" id="KW-1185">Reference proteome</keyword>
<sequence length="117" mass="11937">MALDETTAAKGGYRVGDTVRVGTGQGASAYTLSGVFRTDGTKLPAGGSLTLFTDATAQRLFLQPGRYRNVDLTAAPGTDVPQLLGRVESALPRAPAPPPGPSSPGSRRTSPPTTATP</sequence>
<dbReference type="Proteomes" id="UP001382904">
    <property type="component" value="Unassembled WGS sequence"/>
</dbReference>
<name>A0ABU8TZ18_9ACTN</name>
<evidence type="ECO:0000256" key="1">
    <source>
        <dbReference type="SAM" id="MobiDB-lite"/>
    </source>
</evidence>
<reference evidence="2 3" key="1">
    <citation type="submission" date="2024-03" db="EMBL/GenBank/DDBJ databases">
        <title>Novel Streptomyces species of biotechnological and ecological value are a feature of Machair soil.</title>
        <authorList>
            <person name="Prole J.R."/>
            <person name="Goodfellow M."/>
            <person name="Allenby N."/>
            <person name="Ward A.C."/>
        </authorList>
    </citation>
    <scope>NUCLEOTIDE SEQUENCE [LARGE SCALE GENOMIC DNA]</scope>
    <source>
        <strain evidence="2 3">MS1.HAVA.3</strain>
    </source>
</reference>
<proteinExistence type="predicted"/>
<evidence type="ECO:0000313" key="3">
    <source>
        <dbReference type="Proteomes" id="UP001382904"/>
    </source>
</evidence>
<evidence type="ECO:0000313" key="2">
    <source>
        <dbReference type="EMBL" id="MEJ8640840.1"/>
    </source>
</evidence>
<comment type="caution">
    <text evidence="2">The sequence shown here is derived from an EMBL/GenBank/DDBJ whole genome shotgun (WGS) entry which is preliminary data.</text>
</comment>